<organism evidence="2 3">
    <name type="scientific">SAR86 cluster bacterium</name>
    <dbReference type="NCBI Taxonomy" id="2030880"/>
    <lineage>
        <taxon>Bacteria</taxon>
        <taxon>Pseudomonadati</taxon>
        <taxon>Pseudomonadota</taxon>
        <taxon>Gammaproteobacteria</taxon>
        <taxon>SAR86 cluster</taxon>
    </lineage>
</organism>
<gene>
    <name evidence="2" type="ORF">COC19_03705</name>
</gene>
<accession>A0A2A4MNV2</accession>
<reference evidence="3" key="1">
    <citation type="submission" date="2017-08" db="EMBL/GenBank/DDBJ databases">
        <title>A dynamic microbial community with high functional redundancy inhabits the cold, oxic subseafloor aquifer.</title>
        <authorList>
            <person name="Tully B.J."/>
            <person name="Wheat C.G."/>
            <person name="Glazer B.T."/>
            <person name="Huber J.A."/>
        </authorList>
    </citation>
    <scope>NUCLEOTIDE SEQUENCE [LARGE SCALE GENOMIC DNA]</scope>
</reference>
<evidence type="ECO:0000313" key="3">
    <source>
        <dbReference type="Proteomes" id="UP000218172"/>
    </source>
</evidence>
<dbReference type="AlphaFoldDB" id="A0A2A4MNV2"/>
<dbReference type="EMBL" id="NVQR01000051">
    <property type="protein sequence ID" value="PCH61919.1"/>
    <property type="molecule type" value="Genomic_DNA"/>
</dbReference>
<comment type="caution">
    <text evidence="2">The sequence shown here is derived from an EMBL/GenBank/DDBJ whole genome shotgun (WGS) entry which is preliminary data.</text>
</comment>
<proteinExistence type="predicted"/>
<feature type="transmembrane region" description="Helical" evidence="1">
    <location>
        <begin position="14"/>
        <end position="34"/>
    </location>
</feature>
<evidence type="ECO:0000313" key="2">
    <source>
        <dbReference type="EMBL" id="PCH61919.1"/>
    </source>
</evidence>
<name>A0A2A4MNV2_9GAMM</name>
<evidence type="ECO:0000256" key="1">
    <source>
        <dbReference type="SAM" id="Phobius"/>
    </source>
</evidence>
<protein>
    <recommendedName>
        <fullName evidence="4">Transmembrane anchor protein</fullName>
    </recommendedName>
</protein>
<sequence length="180" mass="19417">MSEPSYPTQSSGTLLKATIVAVILAAIVFVTVVLPAEYNIDISGIGGKLGLTVLAEPVPVAPAQVSGETSQDGFQEDEVTIVIPAKKGLEYKFHLAQFAKFSYEWTASNNTPLYFDLHGEPDGDTSGYFESYALATTHTMSGSMTAPFEGAHGWYWRNRGDEEVTVTLKTSGVYQVIGLK</sequence>
<keyword evidence="1" id="KW-0472">Membrane</keyword>
<dbReference type="Proteomes" id="UP000218172">
    <property type="component" value="Unassembled WGS sequence"/>
</dbReference>
<keyword evidence="1" id="KW-0812">Transmembrane</keyword>
<evidence type="ECO:0008006" key="4">
    <source>
        <dbReference type="Google" id="ProtNLM"/>
    </source>
</evidence>
<keyword evidence="1" id="KW-1133">Transmembrane helix</keyword>